<proteinExistence type="inferred from homology"/>
<dbReference type="AlphaFoldDB" id="A0A126T4X3"/>
<keyword evidence="2" id="KW-1003">Cell membrane</keyword>
<dbReference type="InterPro" id="IPR003838">
    <property type="entry name" value="ABC3_permease_C"/>
</dbReference>
<evidence type="ECO:0000313" key="10">
    <source>
        <dbReference type="EMBL" id="AMK76774.1"/>
    </source>
</evidence>
<evidence type="ECO:0000259" key="9">
    <source>
        <dbReference type="Pfam" id="PF12704"/>
    </source>
</evidence>
<accession>A0A126T4X3</accession>
<evidence type="ECO:0000256" key="3">
    <source>
        <dbReference type="ARBA" id="ARBA00022692"/>
    </source>
</evidence>
<dbReference type="STRING" id="1538553.JT25_009770"/>
<feature type="transmembrane region" description="Helical" evidence="7">
    <location>
        <begin position="319"/>
        <end position="344"/>
    </location>
</feature>
<evidence type="ECO:0000256" key="7">
    <source>
        <dbReference type="SAM" id="Phobius"/>
    </source>
</evidence>
<evidence type="ECO:0000313" key="11">
    <source>
        <dbReference type="Proteomes" id="UP000030512"/>
    </source>
</evidence>
<evidence type="ECO:0000256" key="6">
    <source>
        <dbReference type="ARBA" id="ARBA00038076"/>
    </source>
</evidence>
<name>A0A126T4X3_9GAMM</name>
<organism evidence="10 11">
    <name type="scientific">Methylomonas denitrificans</name>
    <dbReference type="NCBI Taxonomy" id="1538553"/>
    <lineage>
        <taxon>Bacteria</taxon>
        <taxon>Pseudomonadati</taxon>
        <taxon>Pseudomonadota</taxon>
        <taxon>Gammaproteobacteria</taxon>
        <taxon>Methylococcales</taxon>
        <taxon>Methylococcaceae</taxon>
        <taxon>Methylomonas</taxon>
    </lineage>
</organism>
<dbReference type="Pfam" id="PF02687">
    <property type="entry name" value="FtsX"/>
    <property type="match status" value="1"/>
</dbReference>
<dbReference type="GO" id="GO:0005886">
    <property type="term" value="C:plasma membrane"/>
    <property type="evidence" value="ECO:0007669"/>
    <property type="project" value="UniProtKB-SubCell"/>
</dbReference>
<keyword evidence="3 7" id="KW-0812">Transmembrane</keyword>
<protein>
    <submittedName>
        <fullName evidence="10">Peptide ABC transporter permease</fullName>
    </submittedName>
</protein>
<evidence type="ECO:0000259" key="8">
    <source>
        <dbReference type="Pfam" id="PF02687"/>
    </source>
</evidence>
<reference evidence="10 11" key="1">
    <citation type="journal article" date="2015" name="Environ. Microbiol.">
        <title>Methane oxidation coupled to nitrate reduction under hypoxia by the Gammaproteobacterium Methylomonas denitrificans, sp. nov. type strain FJG1.</title>
        <authorList>
            <person name="Kits K.D."/>
            <person name="Klotz M.G."/>
            <person name="Stein L.Y."/>
        </authorList>
    </citation>
    <scope>NUCLEOTIDE SEQUENCE [LARGE SCALE GENOMIC DNA]</scope>
    <source>
        <strain evidence="10 11">FJG1</strain>
    </source>
</reference>
<gene>
    <name evidence="10" type="ORF">JT25_009770</name>
</gene>
<feature type="transmembrane region" description="Helical" evidence="7">
    <location>
        <begin position="21"/>
        <end position="41"/>
    </location>
</feature>
<dbReference type="GO" id="GO:0022857">
    <property type="term" value="F:transmembrane transporter activity"/>
    <property type="evidence" value="ECO:0007669"/>
    <property type="project" value="TreeGrafter"/>
</dbReference>
<sequence length="399" mass="42216">MNWLDLSKLALRSIGSHKQRSILTALGLIIGIAAVVILTSIGRGIHSFVLAEFTQFGTHLIAVYPGKTTTFGLSGATISTVRPLSTADAASLENLDHVLAAMPMVQGNARIEAGAKQRRANVFGVGAALPQVWQLKIDSGRFLPNDGLDNPRAFAVLGSKMRAELFGNASPLGQRIRIGSDRFRVVGVMQAKGQMLGFDLDDTVFIASGKAMEMFDRQSLMEIDLLYSSETSAETVEQAIKRRLIARHGAEDFTIVTQNQMLEKMDSVLSVLTLAVAALGSISLLVGSVGILTIMTIAVSERVSEIGLLRAIGAERGMVFNLFLGEAILLSLVGGAGGVLLGVALVKLAAAFVPALPVQLAWNYIVAAFAISLFIGVAAGVVPAIKAARLNPLEALRAE</sequence>
<dbReference type="InterPro" id="IPR025857">
    <property type="entry name" value="MacB_PCD"/>
</dbReference>
<dbReference type="EMBL" id="CP014476">
    <property type="protein sequence ID" value="AMK76774.1"/>
    <property type="molecule type" value="Genomic_DNA"/>
</dbReference>
<comment type="similarity">
    <text evidence="6">Belongs to the ABC-4 integral membrane protein family.</text>
</comment>
<keyword evidence="5 7" id="KW-0472">Membrane</keyword>
<comment type="subcellular location">
    <subcellularLocation>
        <location evidence="1">Cell membrane</location>
        <topology evidence="1">Multi-pass membrane protein</topology>
    </subcellularLocation>
</comment>
<feature type="domain" description="MacB-like periplasmic core" evidence="9">
    <location>
        <begin position="21"/>
        <end position="242"/>
    </location>
</feature>
<dbReference type="PANTHER" id="PTHR30572">
    <property type="entry name" value="MEMBRANE COMPONENT OF TRANSPORTER-RELATED"/>
    <property type="match status" value="1"/>
</dbReference>
<feature type="transmembrane region" description="Helical" evidence="7">
    <location>
        <begin position="268"/>
        <end position="298"/>
    </location>
</feature>
<keyword evidence="4 7" id="KW-1133">Transmembrane helix</keyword>
<dbReference type="RefSeq" id="WP_062328398.1">
    <property type="nucleotide sequence ID" value="NZ_CP014476.1"/>
</dbReference>
<feature type="transmembrane region" description="Helical" evidence="7">
    <location>
        <begin position="364"/>
        <end position="385"/>
    </location>
</feature>
<dbReference type="KEGG" id="mdn:JT25_009770"/>
<evidence type="ECO:0000256" key="1">
    <source>
        <dbReference type="ARBA" id="ARBA00004651"/>
    </source>
</evidence>
<dbReference type="OrthoDB" id="9770036at2"/>
<evidence type="ECO:0000256" key="2">
    <source>
        <dbReference type="ARBA" id="ARBA00022475"/>
    </source>
</evidence>
<dbReference type="PANTHER" id="PTHR30572:SF4">
    <property type="entry name" value="ABC TRANSPORTER PERMEASE YTRF"/>
    <property type="match status" value="1"/>
</dbReference>
<feature type="domain" description="ABC3 transporter permease C-terminal" evidence="8">
    <location>
        <begin position="279"/>
        <end position="392"/>
    </location>
</feature>
<evidence type="ECO:0000256" key="4">
    <source>
        <dbReference type="ARBA" id="ARBA00022989"/>
    </source>
</evidence>
<dbReference type="Pfam" id="PF12704">
    <property type="entry name" value="MacB_PCD"/>
    <property type="match status" value="1"/>
</dbReference>
<dbReference type="InterPro" id="IPR050250">
    <property type="entry name" value="Macrolide_Exporter_MacB"/>
</dbReference>
<dbReference type="Proteomes" id="UP000030512">
    <property type="component" value="Chromosome"/>
</dbReference>
<evidence type="ECO:0000256" key="5">
    <source>
        <dbReference type="ARBA" id="ARBA00023136"/>
    </source>
</evidence>
<keyword evidence="11" id="KW-1185">Reference proteome</keyword>